<dbReference type="AlphaFoldDB" id="A0A840G0W9"/>
<dbReference type="GO" id="GO:0046872">
    <property type="term" value="F:metal ion binding"/>
    <property type="evidence" value="ECO:0007669"/>
    <property type="project" value="UniProtKB-KW"/>
</dbReference>
<organism evidence="5 6">
    <name type="scientific">Rhodocyclus tenuis</name>
    <name type="common">Rhodospirillum tenue</name>
    <dbReference type="NCBI Taxonomy" id="1066"/>
    <lineage>
        <taxon>Bacteria</taxon>
        <taxon>Pseudomonadati</taxon>
        <taxon>Pseudomonadota</taxon>
        <taxon>Betaproteobacteria</taxon>
        <taxon>Rhodocyclales</taxon>
        <taxon>Rhodocyclaceae</taxon>
        <taxon>Rhodocyclus</taxon>
    </lineage>
</organism>
<comment type="catalytic activity">
    <reaction evidence="4">
        <text>(6S)-5-formyl-5,6,7,8-tetrahydrofolate + ATP = (6R)-5,10-methenyltetrahydrofolate + ADP + phosphate</text>
        <dbReference type="Rhea" id="RHEA:10488"/>
        <dbReference type="ChEBI" id="CHEBI:30616"/>
        <dbReference type="ChEBI" id="CHEBI:43474"/>
        <dbReference type="ChEBI" id="CHEBI:57455"/>
        <dbReference type="ChEBI" id="CHEBI:57457"/>
        <dbReference type="ChEBI" id="CHEBI:456216"/>
        <dbReference type="EC" id="6.3.3.2"/>
    </reaction>
</comment>
<dbReference type="EMBL" id="JACIGE010000001">
    <property type="protein sequence ID" value="MBB4246113.1"/>
    <property type="molecule type" value="Genomic_DNA"/>
</dbReference>
<dbReference type="GO" id="GO:0030272">
    <property type="term" value="F:5-formyltetrahydrofolate cyclo-ligase activity"/>
    <property type="evidence" value="ECO:0007669"/>
    <property type="project" value="UniProtKB-EC"/>
</dbReference>
<name>A0A840G0W9_RHOTE</name>
<keyword evidence="6" id="KW-1185">Reference proteome</keyword>
<dbReference type="Proteomes" id="UP000587070">
    <property type="component" value="Unassembled WGS sequence"/>
</dbReference>
<protein>
    <recommendedName>
        <fullName evidence="4">5-formyltetrahydrofolate cyclo-ligase</fullName>
        <ecNumber evidence="4">6.3.3.2</ecNumber>
    </recommendedName>
</protein>
<accession>A0A840G0W9</accession>
<dbReference type="GO" id="GO:0009396">
    <property type="term" value="P:folic acid-containing compound biosynthetic process"/>
    <property type="evidence" value="ECO:0007669"/>
    <property type="project" value="TreeGrafter"/>
</dbReference>
<dbReference type="Pfam" id="PF01812">
    <property type="entry name" value="5-FTHF_cyc-lig"/>
    <property type="match status" value="1"/>
</dbReference>
<dbReference type="SUPFAM" id="SSF100950">
    <property type="entry name" value="NagB/RpiA/CoA transferase-like"/>
    <property type="match status" value="1"/>
</dbReference>
<dbReference type="EC" id="6.3.3.2" evidence="4"/>
<dbReference type="NCBIfam" id="TIGR02727">
    <property type="entry name" value="MTHFS_bact"/>
    <property type="match status" value="1"/>
</dbReference>
<evidence type="ECO:0000256" key="1">
    <source>
        <dbReference type="ARBA" id="ARBA00010638"/>
    </source>
</evidence>
<dbReference type="InterPro" id="IPR037171">
    <property type="entry name" value="NagB/RpiA_transferase-like"/>
</dbReference>
<keyword evidence="2 4" id="KW-0547">Nucleotide-binding</keyword>
<dbReference type="GO" id="GO:0005524">
    <property type="term" value="F:ATP binding"/>
    <property type="evidence" value="ECO:0007669"/>
    <property type="project" value="UniProtKB-KW"/>
</dbReference>
<evidence type="ECO:0000313" key="6">
    <source>
        <dbReference type="Proteomes" id="UP000587070"/>
    </source>
</evidence>
<gene>
    <name evidence="5" type="ORF">GGD90_000462</name>
</gene>
<evidence type="ECO:0000256" key="3">
    <source>
        <dbReference type="ARBA" id="ARBA00022840"/>
    </source>
</evidence>
<dbReference type="Gene3D" id="3.40.50.10420">
    <property type="entry name" value="NagB/RpiA/CoA transferase-like"/>
    <property type="match status" value="1"/>
</dbReference>
<comment type="cofactor">
    <cofactor evidence="4">
        <name>Mg(2+)</name>
        <dbReference type="ChEBI" id="CHEBI:18420"/>
    </cofactor>
</comment>
<dbReference type="GO" id="GO:0035999">
    <property type="term" value="P:tetrahydrofolate interconversion"/>
    <property type="evidence" value="ECO:0007669"/>
    <property type="project" value="TreeGrafter"/>
</dbReference>
<keyword evidence="4" id="KW-0479">Metal-binding</keyword>
<proteinExistence type="inferred from homology"/>
<dbReference type="OrthoDB" id="9801938at2"/>
<comment type="caution">
    <text evidence="5">The sequence shown here is derived from an EMBL/GenBank/DDBJ whole genome shotgun (WGS) entry which is preliminary data.</text>
</comment>
<dbReference type="InterPro" id="IPR024185">
    <property type="entry name" value="FTHF_cligase-like_sf"/>
</dbReference>
<comment type="similarity">
    <text evidence="1 4">Belongs to the 5-formyltetrahydrofolate cyclo-ligase family.</text>
</comment>
<dbReference type="PANTHER" id="PTHR23407">
    <property type="entry name" value="ATPASE INHIBITOR/5-FORMYLTETRAHYDROFOLATE CYCLO-LIGASE"/>
    <property type="match status" value="1"/>
</dbReference>
<keyword evidence="3 4" id="KW-0067">ATP-binding</keyword>
<evidence type="ECO:0000313" key="5">
    <source>
        <dbReference type="EMBL" id="MBB4246113.1"/>
    </source>
</evidence>
<reference evidence="5 6" key="1">
    <citation type="submission" date="2020-08" db="EMBL/GenBank/DDBJ databases">
        <title>Genome sequencing of Purple Non-Sulfur Bacteria from various extreme environments.</title>
        <authorList>
            <person name="Mayer M."/>
        </authorList>
    </citation>
    <scope>NUCLEOTIDE SEQUENCE [LARGE SCALE GENOMIC DNA]</scope>
    <source>
        <strain evidence="5 6">2761</strain>
    </source>
</reference>
<dbReference type="InterPro" id="IPR002698">
    <property type="entry name" value="FTHF_cligase"/>
</dbReference>
<dbReference type="PANTHER" id="PTHR23407:SF1">
    <property type="entry name" value="5-FORMYLTETRAHYDROFOLATE CYCLO-LIGASE"/>
    <property type="match status" value="1"/>
</dbReference>
<dbReference type="RefSeq" id="WP_153114906.1">
    <property type="nucleotide sequence ID" value="NZ_JACIGE010000001.1"/>
</dbReference>
<evidence type="ECO:0000256" key="4">
    <source>
        <dbReference type="RuleBase" id="RU361279"/>
    </source>
</evidence>
<keyword evidence="4" id="KW-0460">Magnesium</keyword>
<evidence type="ECO:0000256" key="2">
    <source>
        <dbReference type="ARBA" id="ARBA00022741"/>
    </source>
</evidence>
<sequence>MKSDEGAPAVPAAGLGVVWQAQSASAAAAPAHAPGVPLAELRRGLRRSLIERREALAADVCAVASALVVAALRTHFPQLSGLRVGFCWPMRNEIDLRPLLLDWLRAARPGFQALLPVVVGAAQPLAFRAWIPGGTGAAETPLALDRHGIPYPASGDFVVPEALLVPVNAVDAAGYRLGYGGGYFDRTLAAISPRPLAIGIGFDFSRVATVWPQAHDEPLDALVSDAAVFRFKRHAD</sequence>